<organism evidence="2 3">
    <name type="scientific">Platanthera guangdongensis</name>
    <dbReference type="NCBI Taxonomy" id="2320717"/>
    <lineage>
        <taxon>Eukaryota</taxon>
        <taxon>Viridiplantae</taxon>
        <taxon>Streptophyta</taxon>
        <taxon>Embryophyta</taxon>
        <taxon>Tracheophyta</taxon>
        <taxon>Spermatophyta</taxon>
        <taxon>Magnoliopsida</taxon>
        <taxon>Liliopsida</taxon>
        <taxon>Asparagales</taxon>
        <taxon>Orchidaceae</taxon>
        <taxon>Orchidoideae</taxon>
        <taxon>Orchideae</taxon>
        <taxon>Orchidinae</taxon>
        <taxon>Platanthera</taxon>
    </lineage>
</organism>
<evidence type="ECO:0000313" key="3">
    <source>
        <dbReference type="Proteomes" id="UP001412067"/>
    </source>
</evidence>
<dbReference type="InterPro" id="IPR043519">
    <property type="entry name" value="NT_sf"/>
</dbReference>
<dbReference type="Pfam" id="PF01909">
    <property type="entry name" value="NTP_transf_2"/>
    <property type="match status" value="1"/>
</dbReference>
<gene>
    <name evidence="2" type="ORF">KSP40_PGU018912</name>
</gene>
<evidence type="ECO:0000259" key="1">
    <source>
        <dbReference type="Pfam" id="PF01909"/>
    </source>
</evidence>
<name>A0ABR2MHJ4_9ASPA</name>
<dbReference type="InterPro" id="IPR058921">
    <property type="entry name" value="PAP/OAS1-rel"/>
</dbReference>
<accession>A0ABR2MHJ4</accession>
<dbReference type="InterPro" id="IPR002934">
    <property type="entry name" value="Polymerase_NTP_transf_dom"/>
</dbReference>
<protein>
    <recommendedName>
        <fullName evidence="1">Polymerase nucleotidyl transferase domain-containing protein</fullName>
    </recommendedName>
</protein>
<feature type="domain" description="Polymerase nucleotidyl transferase" evidence="1">
    <location>
        <begin position="6"/>
        <end position="61"/>
    </location>
</feature>
<dbReference type="EMBL" id="JBBWWR010000008">
    <property type="protein sequence ID" value="KAK8962423.1"/>
    <property type="molecule type" value="Genomic_DNA"/>
</dbReference>
<dbReference type="SUPFAM" id="SSF81301">
    <property type="entry name" value="Nucleotidyltransferase"/>
    <property type="match status" value="1"/>
</dbReference>
<comment type="caution">
    <text evidence="2">The sequence shown here is derived from an EMBL/GenBank/DDBJ whole genome shotgun (WGS) entry which is preliminary data.</text>
</comment>
<dbReference type="PANTHER" id="PTHR45979">
    <property type="entry name" value="PAP/OAS1 SUBSTRATE-BINDING DOMAIN SUPERFAMILY"/>
    <property type="match status" value="1"/>
</dbReference>
<sequence>MKAATETKEQLRTNNKSTSVFPFGSVPFKTYLPDGDIDLTAIGIPNSEDALASDVRSILEGEEHNNDSEFEVKDVQYIQAEVFPSLLCLLIV</sequence>
<dbReference type="Proteomes" id="UP001412067">
    <property type="component" value="Unassembled WGS sequence"/>
</dbReference>
<dbReference type="Gene3D" id="3.30.460.10">
    <property type="entry name" value="Beta Polymerase, domain 2"/>
    <property type="match status" value="1"/>
</dbReference>
<dbReference type="PANTHER" id="PTHR45979:SF30">
    <property type="entry name" value="NUCLEOTIDYLTRANSFERASE"/>
    <property type="match status" value="1"/>
</dbReference>
<reference evidence="2 3" key="1">
    <citation type="journal article" date="2022" name="Nat. Plants">
        <title>Genomes of leafy and leafless Platanthera orchids illuminate the evolution of mycoheterotrophy.</title>
        <authorList>
            <person name="Li M.H."/>
            <person name="Liu K.W."/>
            <person name="Li Z."/>
            <person name="Lu H.C."/>
            <person name="Ye Q.L."/>
            <person name="Zhang D."/>
            <person name="Wang J.Y."/>
            <person name="Li Y.F."/>
            <person name="Zhong Z.M."/>
            <person name="Liu X."/>
            <person name="Yu X."/>
            <person name="Liu D.K."/>
            <person name="Tu X.D."/>
            <person name="Liu B."/>
            <person name="Hao Y."/>
            <person name="Liao X.Y."/>
            <person name="Jiang Y.T."/>
            <person name="Sun W.H."/>
            <person name="Chen J."/>
            <person name="Chen Y.Q."/>
            <person name="Ai Y."/>
            <person name="Zhai J.W."/>
            <person name="Wu S.S."/>
            <person name="Zhou Z."/>
            <person name="Hsiao Y.Y."/>
            <person name="Wu W.L."/>
            <person name="Chen Y.Y."/>
            <person name="Lin Y.F."/>
            <person name="Hsu J.L."/>
            <person name="Li C.Y."/>
            <person name="Wang Z.W."/>
            <person name="Zhao X."/>
            <person name="Zhong W.Y."/>
            <person name="Ma X.K."/>
            <person name="Ma L."/>
            <person name="Huang J."/>
            <person name="Chen G.Z."/>
            <person name="Huang M.Z."/>
            <person name="Huang L."/>
            <person name="Peng D.H."/>
            <person name="Luo Y.B."/>
            <person name="Zou S.Q."/>
            <person name="Chen S.P."/>
            <person name="Lan S."/>
            <person name="Tsai W.C."/>
            <person name="Van de Peer Y."/>
            <person name="Liu Z.J."/>
        </authorList>
    </citation>
    <scope>NUCLEOTIDE SEQUENCE [LARGE SCALE GENOMIC DNA]</scope>
    <source>
        <strain evidence="2">Lor288</strain>
    </source>
</reference>
<evidence type="ECO:0000313" key="2">
    <source>
        <dbReference type="EMBL" id="KAK8962423.1"/>
    </source>
</evidence>
<proteinExistence type="predicted"/>
<keyword evidence="3" id="KW-1185">Reference proteome</keyword>